<gene>
    <name evidence="2" type="ORF">M011DRAFT_397237</name>
</gene>
<feature type="transmembrane region" description="Helical" evidence="1">
    <location>
        <begin position="161"/>
        <end position="185"/>
    </location>
</feature>
<sequence length="212" mass="23242">MSIELPRDNRPCLSSARSALRLLNIVFSAAVAGTLIHTLEIYRSNISLDLRHGELPMTWPARTNLAPTLILFIVAASNFVASVAIMAMSAKRSFRRPIRTRDAYRILAGSLVVVLWVSAISGFQWIDAKSKASLGHYACGNRNVLSNGRFQYRAVCTEQGLAFYLAIGAALVEAATLCTLAITALQAKKDRESIITLNEKGALDPSFEKRYP</sequence>
<protein>
    <recommendedName>
        <fullName evidence="4">MARVEL domain-containing protein</fullName>
    </recommendedName>
</protein>
<dbReference type="OrthoDB" id="3782299at2759"/>
<reference evidence="2" key="1">
    <citation type="journal article" date="2020" name="Stud. Mycol.">
        <title>101 Dothideomycetes genomes: a test case for predicting lifestyles and emergence of pathogens.</title>
        <authorList>
            <person name="Haridas S."/>
            <person name="Albert R."/>
            <person name="Binder M."/>
            <person name="Bloem J."/>
            <person name="Labutti K."/>
            <person name="Salamov A."/>
            <person name="Andreopoulos B."/>
            <person name="Baker S."/>
            <person name="Barry K."/>
            <person name="Bills G."/>
            <person name="Bluhm B."/>
            <person name="Cannon C."/>
            <person name="Castanera R."/>
            <person name="Culley D."/>
            <person name="Daum C."/>
            <person name="Ezra D."/>
            <person name="Gonzalez J."/>
            <person name="Henrissat B."/>
            <person name="Kuo A."/>
            <person name="Liang C."/>
            <person name="Lipzen A."/>
            <person name="Lutzoni F."/>
            <person name="Magnuson J."/>
            <person name="Mondo S."/>
            <person name="Nolan M."/>
            <person name="Ohm R."/>
            <person name="Pangilinan J."/>
            <person name="Park H.-J."/>
            <person name="Ramirez L."/>
            <person name="Alfaro M."/>
            <person name="Sun H."/>
            <person name="Tritt A."/>
            <person name="Yoshinaga Y."/>
            <person name="Zwiers L.-H."/>
            <person name="Turgeon B."/>
            <person name="Goodwin S."/>
            <person name="Spatafora J."/>
            <person name="Crous P."/>
            <person name="Grigoriev I."/>
        </authorList>
    </citation>
    <scope>NUCLEOTIDE SEQUENCE</scope>
    <source>
        <strain evidence="2">CBS 119925</strain>
    </source>
</reference>
<dbReference type="Proteomes" id="UP000799440">
    <property type="component" value="Unassembled WGS sequence"/>
</dbReference>
<dbReference type="AlphaFoldDB" id="A0A6A6VL40"/>
<dbReference type="EMBL" id="MU006564">
    <property type="protein sequence ID" value="KAF2750519.1"/>
    <property type="molecule type" value="Genomic_DNA"/>
</dbReference>
<feature type="transmembrane region" description="Helical" evidence="1">
    <location>
        <begin position="106"/>
        <end position="126"/>
    </location>
</feature>
<organism evidence="2 3">
    <name type="scientific">Sporormia fimetaria CBS 119925</name>
    <dbReference type="NCBI Taxonomy" id="1340428"/>
    <lineage>
        <taxon>Eukaryota</taxon>
        <taxon>Fungi</taxon>
        <taxon>Dikarya</taxon>
        <taxon>Ascomycota</taxon>
        <taxon>Pezizomycotina</taxon>
        <taxon>Dothideomycetes</taxon>
        <taxon>Pleosporomycetidae</taxon>
        <taxon>Pleosporales</taxon>
        <taxon>Sporormiaceae</taxon>
        <taxon>Sporormia</taxon>
    </lineage>
</organism>
<accession>A0A6A6VL40</accession>
<dbReference type="PANTHER" id="PTHR42069">
    <property type="entry name" value="HYPHAL ANASTAMOSIS-8 PROTEIN"/>
    <property type="match status" value="1"/>
</dbReference>
<keyword evidence="1" id="KW-0472">Membrane</keyword>
<name>A0A6A6VL40_9PLEO</name>
<feature type="transmembrane region" description="Helical" evidence="1">
    <location>
        <begin position="20"/>
        <end position="39"/>
    </location>
</feature>
<evidence type="ECO:0000256" key="1">
    <source>
        <dbReference type="SAM" id="Phobius"/>
    </source>
</evidence>
<evidence type="ECO:0000313" key="2">
    <source>
        <dbReference type="EMBL" id="KAF2750519.1"/>
    </source>
</evidence>
<proteinExistence type="predicted"/>
<evidence type="ECO:0008006" key="4">
    <source>
        <dbReference type="Google" id="ProtNLM"/>
    </source>
</evidence>
<evidence type="ECO:0000313" key="3">
    <source>
        <dbReference type="Proteomes" id="UP000799440"/>
    </source>
</evidence>
<feature type="transmembrane region" description="Helical" evidence="1">
    <location>
        <begin position="65"/>
        <end position="85"/>
    </location>
</feature>
<dbReference type="PANTHER" id="PTHR42069:SF1">
    <property type="entry name" value="MARVEL DOMAIN-CONTAINING PROTEIN"/>
    <property type="match status" value="1"/>
</dbReference>
<keyword evidence="1" id="KW-1133">Transmembrane helix</keyword>
<keyword evidence="1" id="KW-0812">Transmembrane</keyword>
<keyword evidence="3" id="KW-1185">Reference proteome</keyword>